<evidence type="ECO:0000313" key="3">
    <source>
        <dbReference type="EMBL" id="WXC80445.1"/>
    </source>
</evidence>
<keyword evidence="2" id="KW-0812">Transmembrane</keyword>
<feature type="transmembrane region" description="Helical" evidence="2">
    <location>
        <begin position="190"/>
        <end position="212"/>
    </location>
</feature>
<name>A0ABZ2NZP6_9BRAD</name>
<keyword evidence="2" id="KW-1133">Transmembrane helix</keyword>
<gene>
    <name evidence="3" type="ORF">WDK88_01970</name>
</gene>
<organism evidence="3 4">
    <name type="scientific">Bradyrhizobium septentrionale</name>
    <dbReference type="NCBI Taxonomy" id="1404411"/>
    <lineage>
        <taxon>Bacteria</taxon>
        <taxon>Pseudomonadati</taxon>
        <taxon>Pseudomonadota</taxon>
        <taxon>Alphaproteobacteria</taxon>
        <taxon>Hyphomicrobiales</taxon>
        <taxon>Nitrobacteraceae</taxon>
        <taxon>Bradyrhizobium</taxon>
    </lineage>
</organism>
<dbReference type="RefSeq" id="WP_176539538.1">
    <property type="nucleotide sequence ID" value="NZ_CP147711.1"/>
</dbReference>
<reference evidence="3" key="1">
    <citation type="journal article" date="2021" name="Int. J. Syst. Evol. Microbiol.">
        <title>Bradyrhizobium septentrionale sp. nov. (sv. septentrionale) and Bradyrhizobium quebecense sp. nov. (sv. septentrionale) associated with legumes native to Canada possess rearranged symbiosis genes and numerous insertion sequences.</title>
        <authorList>
            <person name="Bromfield E.S.P."/>
            <person name="Cloutier S."/>
        </authorList>
    </citation>
    <scope>NUCLEOTIDE SEQUENCE</scope>
    <source>
        <strain evidence="3">5S5</strain>
    </source>
</reference>
<keyword evidence="2" id="KW-0472">Membrane</keyword>
<sequence length="268" mass="27863">MTRFVPSPTGCKSVAAEQTGPTFWGRAMKLPERTDQPTFWLYAVPLVLAHLALGFILTKGSNGGLGGIDTVVIIALAAVVGGRFKDIGWPGWIGPTFMLGTMLVIPILVAAYAITNKLPPDQFMALMNPVGLVVGVANFVLLVVAGTMPGKEAAAADVARAVESVQAAVEPDPSLTAPVVATEPRKADPLVIGAIAVFALAVIGLVVVLVLFPQQHASQALSSPPAPPASVSAPSTAVRPNQVQGYGLTKDTADFLRQMSQQPRAANR</sequence>
<evidence type="ECO:0000256" key="1">
    <source>
        <dbReference type="SAM" id="MobiDB-lite"/>
    </source>
</evidence>
<protein>
    <submittedName>
        <fullName evidence="3">Uncharacterized protein</fullName>
    </submittedName>
</protein>
<feature type="transmembrane region" description="Helical" evidence="2">
    <location>
        <begin position="39"/>
        <end position="57"/>
    </location>
</feature>
<feature type="transmembrane region" description="Helical" evidence="2">
    <location>
        <begin position="126"/>
        <end position="145"/>
    </location>
</feature>
<evidence type="ECO:0000256" key="2">
    <source>
        <dbReference type="SAM" id="Phobius"/>
    </source>
</evidence>
<feature type="compositionally biased region" description="Low complexity" evidence="1">
    <location>
        <begin position="220"/>
        <end position="237"/>
    </location>
</feature>
<accession>A0ABZ2NZP6</accession>
<proteinExistence type="predicted"/>
<evidence type="ECO:0000313" key="4">
    <source>
        <dbReference type="Proteomes" id="UP001432046"/>
    </source>
</evidence>
<dbReference type="Proteomes" id="UP001432046">
    <property type="component" value="Chromosome"/>
</dbReference>
<feature type="region of interest" description="Disordered" evidence="1">
    <location>
        <begin position="220"/>
        <end position="250"/>
    </location>
</feature>
<feature type="transmembrane region" description="Helical" evidence="2">
    <location>
        <begin position="96"/>
        <end position="114"/>
    </location>
</feature>
<feature type="transmembrane region" description="Helical" evidence="2">
    <location>
        <begin position="64"/>
        <end position="84"/>
    </location>
</feature>
<dbReference type="EMBL" id="CP147711">
    <property type="protein sequence ID" value="WXC80445.1"/>
    <property type="molecule type" value="Genomic_DNA"/>
</dbReference>
<keyword evidence="4" id="KW-1185">Reference proteome</keyword>
<reference evidence="3" key="2">
    <citation type="submission" date="2024-03" db="EMBL/GenBank/DDBJ databases">
        <authorList>
            <person name="Bromfield E.S.P."/>
            <person name="Cloutier S."/>
        </authorList>
    </citation>
    <scope>NUCLEOTIDE SEQUENCE</scope>
    <source>
        <strain evidence="3">5S5</strain>
    </source>
</reference>